<dbReference type="AlphaFoldDB" id="A0A9K3DBJ3"/>
<reference evidence="1 2" key="1">
    <citation type="journal article" date="2018" name="PLoS ONE">
        <title>The draft genome of Kipferlia bialata reveals reductive genome evolution in fornicate parasites.</title>
        <authorList>
            <person name="Tanifuji G."/>
            <person name="Takabayashi S."/>
            <person name="Kume K."/>
            <person name="Takagi M."/>
            <person name="Nakayama T."/>
            <person name="Kamikawa R."/>
            <person name="Inagaki Y."/>
            <person name="Hashimoto T."/>
        </authorList>
    </citation>
    <scope>NUCLEOTIDE SEQUENCE [LARGE SCALE GENOMIC DNA]</scope>
    <source>
        <strain evidence="1">NY0173</strain>
    </source>
</reference>
<feature type="non-terminal residue" evidence="1">
    <location>
        <position position="1"/>
    </location>
</feature>
<evidence type="ECO:0000313" key="2">
    <source>
        <dbReference type="Proteomes" id="UP000265618"/>
    </source>
</evidence>
<gene>
    <name evidence="1" type="ORF">KIPB_013800</name>
</gene>
<name>A0A9K3DBJ3_9EUKA</name>
<sequence>MSEAPKERAVPLLGNWREERDLARAREEQKKRAGGKYVIETAVLFSHEHAEHHDVMHHE</sequence>
<dbReference type="EMBL" id="BDIP01006753">
    <property type="protein sequence ID" value="GIQ90844.1"/>
    <property type="molecule type" value="Genomic_DNA"/>
</dbReference>
<organism evidence="1 2">
    <name type="scientific">Kipferlia bialata</name>
    <dbReference type="NCBI Taxonomy" id="797122"/>
    <lineage>
        <taxon>Eukaryota</taxon>
        <taxon>Metamonada</taxon>
        <taxon>Carpediemonas-like organisms</taxon>
        <taxon>Kipferlia</taxon>
    </lineage>
</organism>
<accession>A0A9K3DBJ3</accession>
<evidence type="ECO:0000313" key="1">
    <source>
        <dbReference type="EMBL" id="GIQ90844.1"/>
    </source>
</evidence>
<protein>
    <submittedName>
        <fullName evidence="1">Uncharacterized protein</fullName>
    </submittedName>
</protein>
<keyword evidence="2" id="KW-1185">Reference proteome</keyword>
<comment type="caution">
    <text evidence="1">The sequence shown here is derived from an EMBL/GenBank/DDBJ whole genome shotgun (WGS) entry which is preliminary data.</text>
</comment>
<proteinExistence type="predicted"/>
<dbReference type="Proteomes" id="UP000265618">
    <property type="component" value="Unassembled WGS sequence"/>
</dbReference>